<name>A0A9E2NS49_9GAMM</name>
<comment type="caution">
    <text evidence="2">The sequence shown here is derived from an EMBL/GenBank/DDBJ whole genome shotgun (WGS) entry which is preliminary data.</text>
</comment>
<proteinExistence type="predicted"/>
<evidence type="ECO:0000256" key="1">
    <source>
        <dbReference type="SAM" id="Phobius"/>
    </source>
</evidence>
<dbReference type="AlphaFoldDB" id="A0A9E2NS49"/>
<reference evidence="2" key="2">
    <citation type="submission" date="2021-04" db="EMBL/GenBank/DDBJ databases">
        <authorList>
            <person name="Gilroy R."/>
        </authorList>
    </citation>
    <scope>NUCLEOTIDE SEQUENCE</scope>
    <source>
        <strain evidence="2">687</strain>
    </source>
</reference>
<feature type="transmembrane region" description="Helical" evidence="1">
    <location>
        <begin position="15"/>
        <end position="39"/>
    </location>
</feature>
<organism evidence="2 3">
    <name type="scientific">Candidatus Anaerobiospirillum merdipullorum</name>
    <dbReference type="NCBI Taxonomy" id="2838450"/>
    <lineage>
        <taxon>Bacteria</taxon>
        <taxon>Pseudomonadati</taxon>
        <taxon>Pseudomonadota</taxon>
        <taxon>Gammaproteobacteria</taxon>
        <taxon>Aeromonadales</taxon>
        <taxon>Succinivibrionaceae</taxon>
        <taxon>Anaerobiospirillum</taxon>
    </lineage>
</organism>
<keyword evidence="1" id="KW-1133">Transmembrane helix</keyword>
<reference evidence="2" key="1">
    <citation type="journal article" date="2021" name="PeerJ">
        <title>Extensive microbial diversity within the chicken gut microbiome revealed by metagenomics and culture.</title>
        <authorList>
            <person name="Gilroy R."/>
            <person name="Ravi A."/>
            <person name="Getino M."/>
            <person name="Pursley I."/>
            <person name="Horton D.L."/>
            <person name="Alikhan N.F."/>
            <person name="Baker D."/>
            <person name="Gharbi K."/>
            <person name="Hall N."/>
            <person name="Watson M."/>
            <person name="Adriaenssens E.M."/>
            <person name="Foster-Nyarko E."/>
            <person name="Jarju S."/>
            <person name="Secka A."/>
            <person name="Antonio M."/>
            <person name="Oren A."/>
            <person name="Chaudhuri R.R."/>
            <person name="La Ragione R."/>
            <person name="Hildebrand F."/>
            <person name="Pallen M.J."/>
        </authorList>
    </citation>
    <scope>NUCLEOTIDE SEQUENCE</scope>
    <source>
        <strain evidence="2">687</strain>
    </source>
</reference>
<accession>A0A9E2NS49</accession>
<keyword evidence="1" id="KW-0472">Membrane</keyword>
<evidence type="ECO:0000313" key="3">
    <source>
        <dbReference type="Proteomes" id="UP000824150"/>
    </source>
</evidence>
<protein>
    <submittedName>
        <fullName evidence="2">Uncharacterized protein</fullName>
    </submittedName>
</protein>
<evidence type="ECO:0000313" key="2">
    <source>
        <dbReference type="EMBL" id="MBU3826803.1"/>
    </source>
</evidence>
<sequence>MLEDPNTETAVSYTVNAAIAGLLAFFFGPLGAFVAWWFLGGVGFIGSLVRTLAFVILYAFIFGLLFMLALLFSAAEPILAVSMFPLGLGLYVILDIVLIVAVVKAALHPNGPEARSQLPPPKEAGA</sequence>
<gene>
    <name evidence="2" type="ORF">IAA31_04865</name>
</gene>
<keyword evidence="1" id="KW-0812">Transmembrane</keyword>
<dbReference type="Proteomes" id="UP000824150">
    <property type="component" value="Unassembled WGS sequence"/>
</dbReference>
<feature type="transmembrane region" description="Helical" evidence="1">
    <location>
        <begin position="51"/>
        <end position="72"/>
    </location>
</feature>
<dbReference type="EMBL" id="JAHLFG010000052">
    <property type="protein sequence ID" value="MBU3826803.1"/>
    <property type="molecule type" value="Genomic_DNA"/>
</dbReference>
<feature type="transmembrane region" description="Helical" evidence="1">
    <location>
        <begin position="78"/>
        <end position="107"/>
    </location>
</feature>